<keyword evidence="2" id="KW-0732">Signal</keyword>
<evidence type="ECO:0000313" key="5">
    <source>
        <dbReference type="EMBL" id="RGD72368.1"/>
    </source>
</evidence>
<dbReference type="EMBL" id="QTJW01000001">
    <property type="protein sequence ID" value="RGD72368.1"/>
    <property type="molecule type" value="Genomic_DNA"/>
</dbReference>
<dbReference type="Proteomes" id="UP000095651">
    <property type="component" value="Unassembled WGS sequence"/>
</dbReference>
<dbReference type="SUPFAM" id="SSF53850">
    <property type="entry name" value="Periplasmic binding protein-like II"/>
    <property type="match status" value="1"/>
</dbReference>
<dbReference type="PANTHER" id="PTHR43649">
    <property type="entry name" value="ARABINOSE-BINDING PROTEIN-RELATED"/>
    <property type="match status" value="1"/>
</dbReference>
<sequence length="508" mass="56562">MKKTDVWKKAAAAGLAALLAVGTITGCAAKTDTKETGTPAGDTAEKDGASAKDTAAADPAGGDIPTLVYWTVGGTTPSDFDQDIAAINEYLEEKIHVKLDLKVAGWGDYEKKMNTIINSGEYFDMMFVNNTNYSRFVKMGAFEDISDKLQSVAPELYEMIPEQLWKGVTIGGKVYSVPTYKDSSMAQFWYFDDQYVQKYNIDLDQIKTMQDLDKPFRDMKEGEGKGFYPLQMSQGSPFNGFFNEYDGLTSGLQPLGVKVDDQTRTVICTLDQPDIMENLKLLHQWYMDGIINPDANVLTEPQKKLPFSSAQGWPSAVATWQVLNGVEKYDAFKVFGPLYSTDTIQGSMNAVSINSKYKDECLKFLQLVNTDSKLRDMLAYGVPDKTFKYVGDGVIEKQTDTWPLAAYTQGTFFNMSITEDADPDQWDQVKKQNEEAVSSSCLGFSLDLTNIQNEMSNCLTVWQKYKYDLLTGASDPETAVPAVIQELKAAGFDTVIQEAQKQINEFYN</sequence>
<dbReference type="PROSITE" id="PS51257">
    <property type="entry name" value="PROKAR_LIPOPROTEIN"/>
    <property type="match status" value="1"/>
</dbReference>
<gene>
    <name evidence="5" type="ORF">DWX31_00495</name>
    <name evidence="6" type="ORF">DXC39_14340</name>
    <name evidence="4" type="ORF">ERS852407_04036</name>
</gene>
<proteinExistence type="predicted"/>
<accession>A0A174I7R1</accession>
<feature type="domain" description="DUF3502" evidence="3">
    <location>
        <begin position="441"/>
        <end position="507"/>
    </location>
</feature>
<dbReference type="Proteomes" id="UP000261257">
    <property type="component" value="Unassembled WGS sequence"/>
</dbReference>
<evidence type="ECO:0000313" key="9">
    <source>
        <dbReference type="Proteomes" id="UP000261257"/>
    </source>
</evidence>
<dbReference type="EMBL" id="CYZE01000012">
    <property type="protein sequence ID" value="CUO81250.1"/>
    <property type="molecule type" value="Genomic_DNA"/>
</dbReference>
<dbReference type="Pfam" id="PF12010">
    <property type="entry name" value="DUF3502"/>
    <property type="match status" value="1"/>
</dbReference>
<evidence type="ECO:0000256" key="1">
    <source>
        <dbReference type="SAM" id="MobiDB-lite"/>
    </source>
</evidence>
<evidence type="ECO:0000256" key="2">
    <source>
        <dbReference type="SAM" id="SignalP"/>
    </source>
</evidence>
<protein>
    <submittedName>
        <fullName evidence="4">Extracellular solute-binding protein</fullName>
    </submittedName>
    <submittedName>
        <fullName evidence="5">Lipase chaperone</fullName>
    </submittedName>
</protein>
<feature type="chain" id="PRO_5042332941" evidence="2">
    <location>
        <begin position="29"/>
        <end position="508"/>
    </location>
</feature>
<evidence type="ECO:0000313" key="6">
    <source>
        <dbReference type="EMBL" id="RGM03816.1"/>
    </source>
</evidence>
<reference evidence="8 9" key="2">
    <citation type="submission" date="2018-08" db="EMBL/GenBank/DDBJ databases">
        <title>A genome reference for cultivated species of the human gut microbiota.</title>
        <authorList>
            <person name="Zou Y."/>
            <person name="Xue W."/>
            <person name="Luo G."/>
        </authorList>
    </citation>
    <scope>NUCLEOTIDE SEQUENCE [LARGE SCALE GENOMIC DNA]</scope>
    <source>
        <strain evidence="5 8">AF19-13AC</strain>
        <strain evidence="6 9">TF05-11AC</strain>
    </source>
</reference>
<dbReference type="EMBL" id="QSSQ01000012">
    <property type="protein sequence ID" value="RGM03816.1"/>
    <property type="molecule type" value="Genomic_DNA"/>
</dbReference>
<evidence type="ECO:0000259" key="3">
    <source>
        <dbReference type="Pfam" id="PF12010"/>
    </source>
</evidence>
<organism evidence="4 7">
    <name type="scientific">Hungatella hathewayi</name>
    <dbReference type="NCBI Taxonomy" id="154046"/>
    <lineage>
        <taxon>Bacteria</taxon>
        <taxon>Bacillati</taxon>
        <taxon>Bacillota</taxon>
        <taxon>Clostridia</taxon>
        <taxon>Lachnospirales</taxon>
        <taxon>Lachnospiraceae</taxon>
        <taxon>Hungatella</taxon>
    </lineage>
</organism>
<dbReference type="InterPro" id="IPR022627">
    <property type="entry name" value="DUF3502"/>
</dbReference>
<feature type="region of interest" description="Disordered" evidence="1">
    <location>
        <begin position="31"/>
        <end position="58"/>
    </location>
</feature>
<feature type="signal peptide" evidence="2">
    <location>
        <begin position="1"/>
        <end position="28"/>
    </location>
</feature>
<name>A0A174I7R1_9FIRM</name>
<reference evidence="4 7" key="1">
    <citation type="submission" date="2015-09" db="EMBL/GenBank/DDBJ databases">
        <authorList>
            <consortium name="Pathogen Informatics"/>
        </authorList>
    </citation>
    <scope>NUCLEOTIDE SEQUENCE [LARGE SCALE GENOMIC DNA]</scope>
    <source>
        <strain evidence="4 7">2789STDY5608850</strain>
    </source>
</reference>
<dbReference type="OrthoDB" id="2636783at2"/>
<dbReference type="PANTHER" id="PTHR43649:SF17">
    <property type="entry name" value="ABC TRANSPORTER SOLUTE BINDING PROTEIN-SUGAR TRANSPORT"/>
    <property type="match status" value="1"/>
</dbReference>
<dbReference type="AlphaFoldDB" id="A0A174I7R1"/>
<dbReference type="Proteomes" id="UP000261023">
    <property type="component" value="Unassembled WGS sequence"/>
</dbReference>
<evidence type="ECO:0000313" key="8">
    <source>
        <dbReference type="Proteomes" id="UP000261023"/>
    </source>
</evidence>
<dbReference type="InterPro" id="IPR050490">
    <property type="entry name" value="Bact_solute-bd_prot1"/>
</dbReference>
<dbReference type="InterPro" id="IPR006059">
    <property type="entry name" value="SBP"/>
</dbReference>
<dbReference type="Gene3D" id="3.40.190.10">
    <property type="entry name" value="Periplasmic binding protein-like II"/>
    <property type="match status" value="1"/>
</dbReference>
<evidence type="ECO:0000313" key="7">
    <source>
        <dbReference type="Proteomes" id="UP000095651"/>
    </source>
</evidence>
<dbReference type="RefSeq" id="WP_002601996.1">
    <property type="nucleotide sequence ID" value="NZ_CABIXC010000012.1"/>
</dbReference>
<evidence type="ECO:0000313" key="4">
    <source>
        <dbReference type="EMBL" id="CUO81250.1"/>
    </source>
</evidence>
<dbReference type="Pfam" id="PF01547">
    <property type="entry name" value="SBP_bac_1"/>
    <property type="match status" value="1"/>
</dbReference>